<dbReference type="Proteomes" id="UP000244092">
    <property type="component" value="Unassembled WGS sequence"/>
</dbReference>
<feature type="region of interest" description="Disordered" evidence="1">
    <location>
        <begin position="1"/>
        <end position="27"/>
    </location>
</feature>
<evidence type="ECO:0000313" key="3">
    <source>
        <dbReference type="EMBL" id="PTX73538.1"/>
    </source>
</evidence>
<evidence type="ECO:0000313" key="4">
    <source>
        <dbReference type="Proteomes" id="UP000244092"/>
    </source>
</evidence>
<comment type="caution">
    <text evidence="2">The sequence shown here is derived from an EMBL/GenBank/DDBJ whole genome shotgun (WGS) entry which is preliminary data.</text>
</comment>
<reference evidence="2 4" key="1">
    <citation type="submission" date="2018-04" db="EMBL/GenBank/DDBJ databases">
        <title>Genomic Encyclopedia of Archaeal and Bacterial Type Strains, Phase II (KMG-II): from individual species to whole genera.</title>
        <authorList>
            <person name="Goeker M."/>
        </authorList>
    </citation>
    <scope>NUCLEOTIDE SEQUENCE [LARGE SCALE GENOMIC DNA]</scope>
    <source>
        <strain evidence="2 4">DSM 12244</strain>
    </source>
</reference>
<feature type="non-terminal residue" evidence="2">
    <location>
        <position position="27"/>
    </location>
</feature>
<dbReference type="AlphaFoldDB" id="A0A2T6C0P4"/>
<sequence>MAIEFLKRSKPETEKAEDDAKVRDVVA</sequence>
<evidence type="ECO:0000313" key="2">
    <source>
        <dbReference type="EMBL" id="PTX61881.1"/>
    </source>
</evidence>
<organism evidence="2 4">
    <name type="scientific">Sulfitobacter mediterraneus</name>
    <dbReference type="NCBI Taxonomy" id="83219"/>
    <lineage>
        <taxon>Bacteria</taxon>
        <taxon>Pseudomonadati</taxon>
        <taxon>Pseudomonadota</taxon>
        <taxon>Alphaproteobacteria</taxon>
        <taxon>Rhodobacterales</taxon>
        <taxon>Roseobacteraceae</taxon>
        <taxon>Sulfitobacter</taxon>
    </lineage>
</organism>
<proteinExistence type="predicted"/>
<evidence type="ECO:0000256" key="1">
    <source>
        <dbReference type="SAM" id="MobiDB-lite"/>
    </source>
</evidence>
<accession>A0A2T6C0P4</accession>
<dbReference type="EMBL" id="QBKU01000006">
    <property type="protein sequence ID" value="PTX73538.1"/>
    <property type="molecule type" value="Genomic_DNA"/>
</dbReference>
<protein>
    <submittedName>
        <fullName evidence="2">Uncharacterized protein</fullName>
    </submittedName>
</protein>
<name>A0A2T6C0P4_9RHOB</name>
<gene>
    <name evidence="3" type="ORF">C8N31_1061</name>
    <name evidence="2" type="ORF">C8N31_1201</name>
</gene>
<dbReference type="EMBL" id="QBKU01000020">
    <property type="protein sequence ID" value="PTX61881.1"/>
    <property type="molecule type" value="Genomic_DNA"/>
</dbReference>